<proteinExistence type="predicted"/>
<dbReference type="InterPro" id="IPR016741">
    <property type="entry name" value="UCP018953"/>
</dbReference>
<name>A0ABT8DR55_9BURK</name>
<dbReference type="EMBL" id="JAUHHC010000001">
    <property type="protein sequence ID" value="MDN3919558.1"/>
    <property type="molecule type" value="Genomic_DNA"/>
</dbReference>
<evidence type="ECO:0000259" key="6">
    <source>
        <dbReference type="SMART" id="SM00897"/>
    </source>
</evidence>
<feature type="domain" description="FIST" evidence="6">
    <location>
        <begin position="35"/>
        <end position="213"/>
    </location>
</feature>
<protein>
    <submittedName>
        <fullName evidence="8">FIST C-terminal domain-containing protein</fullName>
    </submittedName>
</protein>
<evidence type="ECO:0000256" key="5">
    <source>
        <dbReference type="ARBA" id="ARBA00023136"/>
    </source>
</evidence>
<comment type="subcellular location">
    <subcellularLocation>
        <location evidence="1">Cell membrane</location>
        <topology evidence="1">Multi-pass membrane protein</topology>
    </subcellularLocation>
</comment>
<keyword evidence="5" id="KW-0472">Membrane</keyword>
<dbReference type="InterPro" id="IPR013702">
    <property type="entry name" value="FIST_domain_N"/>
</dbReference>
<dbReference type="Pfam" id="PF10442">
    <property type="entry name" value="FIST_C"/>
    <property type="match status" value="1"/>
</dbReference>
<dbReference type="RefSeq" id="WP_290357858.1">
    <property type="nucleotide sequence ID" value="NZ_JAUHHC010000001.1"/>
</dbReference>
<evidence type="ECO:0000256" key="2">
    <source>
        <dbReference type="ARBA" id="ARBA00022475"/>
    </source>
</evidence>
<gene>
    <name evidence="8" type="ORF">QWJ38_04600</name>
</gene>
<accession>A0ABT8DR55</accession>
<feature type="domain" description="FIST C-domain" evidence="7">
    <location>
        <begin position="214"/>
        <end position="374"/>
    </location>
</feature>
<dbReference type="SMART" id="SM00897">
    <property type="entry name" value="FIST"/>
    <property type="match status" value="1"/>
</dbReference>
<dbReference type="Pfam" id="PF08495">
    <property type="entry name" value="FIST"/>
    <property type="match status" value="1"/>
</dbReference>
<keyword evidence="4" id="KW-1133">Transmembrane helix</keyword>
<evidence type="ECO:0000259" key="7">
    <source>
        <dbReference type="SMART" id="SM01204"/>
    </source>
</evidence>
<sequence>MKAFAHAHATHPDAHLALALAAVQIEAQRVDSGLQPTLGWLYFTEAYLPQAEALLAEVRQRWPGVAWLGASGVGICAGGVEYFDEPALALMLAELPREQFRLFSGARPLGGWGAELAQVHADAGTPDLQELLQELAGQTGSGYLFGGLASGRADSVHLADGIWRGGLSGAAFAGDPADWRLLSRVSQGCRALGPLRRVSACEGPLLTGLDDRPALDCLLQDLALPVGTAAAEQGLREAVPRLRRTLVGLHAEGAESAGTSARDYGEQVRVRHLIGVDPSRRGIAVAERLQPGQRLSFCERNPEAARRDLLRICTELRGEAEDAGQTIAGAIFVSCAGRGGPHFGHPSAELQWVQHGLGAVPLVGFFAGGEIAHASLHGYTGVLSVFLAATAAS</sequence>
<dbReference type="Proteomes" id="UP001228044">
    <property type="component" value="Unassembled WGS sequence"/>
</dbReference>
<evidence type="ECO:0000313" key="9">
    <source>
        <dbReference type="Proteomes" id="UP001228044"/>
    </source>
</evidence>
<evidence type="ECO:0000256" key="4">
    <source>
        <dbReference type="ARBA" id="ARBA00022989"/>
    </source>
</evidence>
<dbReference type="PANTHER" id="PTHR14939:SF5">
    <property type="entry name" value="F-BOX ONLY PROTEIN 22"/>
    <property type="match status" value="1"/>
</dbReference>
<comment type="caution">
    <text evidence="8">The sequence shown here is derived from an EMBL/GenBank/DDBJ whole genome shotgun (WGS) entry which is preliminary data.</text>
</comment>
<dbReference type="PANTHER" id="PTHR14939">
    <property type="entry name" value="F-BOX ONLY PROTEIN 22"/>
    <property type="match status" value="1"/>
</dbReference>
<keyword evidence="9" id="KW-1185">Reference proteome</keyword>
<evidence type="ECO:0000313" key="8">
    <source>
        <dbReference type="EMBL" id="MDN3919558.1"/>
    </source>
</evidence>
<dbReference type="InterPro" id="IPR019494">
    <property type="entry name" value="FIST_C"/>
</dbReference>
<evidence type="ECO:0000256" key="3">
    <source>
        <dbReference type="ARBA" id="ARBA00022692"/>
    </source>
</evidence>
<keyword evidence="3" id="KW-0812">Transmembrane</keyword>
<dbReference type="SMART" id="SM01204">
    <property type="entry name" value="FIST_C"/>
    <property type="match status" value="1"/>
</dbReference>
<keyword evidence="2" id="KW-1003">Cell membrane</keyword>
<evidence type="ECO:0000256" key="1">
    <source>
        <dbReference type="ARBA" id="ARBA00004651"/>
    </source>
</evidence>
<reference evidence="8 9" key="1">
    <citation type="submission" date="2023-06" db="EMBL/GenBank/DDBJ databases">
        <title>Pelomonas sp. PFR6 16S ribosomal RNA gene Genome sequencing and assembly.</title>
        <authorList>
            <person name="Woo H."/>
        </authorList>
    </citation>
    <scope>NUCLEOTIDE SEQUENCE [LARGE SCALE GENOMIC DNA]</scope>
    <source>
        <strain evidence="8 9">PFR6</strain>
    </source>
</reference>
<dbReference type="PIRSF" id="PIRSF018953">
    <property type="entry name" value="UCP018953"/>
    <property type="match status" value="1"/>
</dbReference>
<organism evidence="8 9">
    <name type="scientific">Roseateles violae</name>
    <dbReference type="NCBI Taxonomy" id="3058042"/>
    <lineage>
        <taxon>Bacteria</taxon>
        <taxon>Pseudomonadati</taxon>
        <taxon>Pseudomonadota</taxon>
        <taxon>Betaproteobacteria</taxon>
        <taxon>Burkholderiales</taxon>
        <taxon>Sphaerotilaceae</taxon>
        <taxon>Roseateles</taxon>
    </lineage>
</organism>